<dbReference type="PANTHER" id="PTHR46370">
    <property type="entry name" value="GPALPP MOTIFS-CONTAINING PROTEIN 1"/>
    <property type="match status" value="1"/>
</dbReference>
<keyword evidence="3" id="KW-0472">Membrane</keyword>
<sequence>MKEKLTSADSQLTRESWMTELPPELKNFGFGPRTFKRKADDKSGDRSVWTDTPADRERKAKEREETKKSTSKDNEVVLSGRDKRLAEQVTSYNVSVIASCFLLLHFLPVFTLSFLFLLAQLLYMTSPELDPPAQEGHGPTRTSPEEGHEDGQGDGTPLL</sequence>
<dbReference type="InterPro" id="IPR046331">
    <property type="entry name" value="GPAM1-like"/>
</dbReference>
<feature type="region of interest" description="Disordered" evidence="2">
    <location>
        <begin position="130"/>
        <end position="159"/>
    </location>
</feature>
<keyword evidence="6" id="KW-1185">Reference proteome</keyword>
<feature type="transmembrane region" description="Helical" evidence="3">
    <location>
        <begin position="94"/>
        <end position="123"/>
    </location>
</feature>
<organism evidence="5 6">
    <name type="scientific">Anas zonorhyncha</name>
    <name type="common">Eastern spot-billed duck</name>
    <dbReference type="NCBI Taxonomy" id="75864"/>
    <lineage>
        <taxon>Eukaryota</taxon>
        <taxon>Metazoa</taxon>
        <taxon>Chordata</taxon>
        <taxon>Craniata</taxon>
        <taxon>Vertebrata</taxon>
        <taxon>Euteleostomi</taxon>
        <taxon>Archelosauria</taxon>
        <taxon>Archosauria</taxon>
        <taxon>Dinosauria</taxon>
        <taxon>Saurischia</taxon>
        <taxon>Theropoda</taxon>
        <taxon>Coelurosauria</taxon>
        <taxon>Aves</taxon>
        <taxon>Neognathae</taxon>
        <taxon>Galloanserae</taxon>
        <taxon>Anseriformes</taxon>
        <taxon>Anatidae</taxon>
        <taxon>Anatinae</taxon>
        <taxon>Anas</taxon>
    </lineage>
</organism>
<protein>
    <recommendedName>
        <fullName evidence="1">GPALPP motifs-containing protein 1</fullName>
    </recommendedName>
</protein>
<evidence type="ECO:0000256" key="2">
    <source>
        <dbReference type="SAM" id="MobiDB-lite"/>
    </source>
</evidence>
<evidence type="ECO:0000313" key="5">
    <source>
        <dbReference type="Ensembl" id="ENSAZOP00000018498.1"/>
    </source>
</evidence>
<evidence type="ECO:0000256" key="1">
    <source>
        <dbReference type="ARBA" id="ARBA00023489"/>
    </source>
</evidence>
<dbReference type="Pfam" id="PF12572">
    <property type="entry name" value="DUF3752"/>
    <property type="match status" value="1"/>
</dbReference>
<accession>A0A8B9ZVT1</accession>
<feature type="compositionally biased region" description="Basic and acidic residues" evidence="2">
    <location>
        <begin position="53"/>
        <end position="82"/>
    </location>
</feature>
<feature type="domain" description="DUF3752" evidence="4">
    <location>
        <begin position="31"/>
        <end position="93"/>
    </location>
</feature>
<dbReference type="Ensembl" id="ENSAZOT00000019876.1">
    <property type="protein sequence ID" value="ENSAZOP00000018498.1"/>
    <property type="gene ID" value="ENSAZOG00000012025.1"/>
</dbReference>
<reference evidence="5" key="1">
    <citation type="submission" date="2025-08" db="UniProtKB">
        <authorList>
            <consortium name="Ensembl"/>
        </authorList>
    </citation>
    <scope>IDENTIFICATION</scope>
</reference>
<evidence type="ECO:0000313" key="6">
    <source>
        <dbReference type="Proteomes" id="UP000694549"/>
    </source>
</evidence>
<feature type="region of interest" description="Disordered" evidence="2">
    <location>
        <begin position="1"/>
        <end position="82"/>
    </location>
</feature>
<evidence type="ECO:0000259" key="4">
    <source>
        <dbReference type="Pfam" id="PF12572"/>
    </source>
</evidence>
<name>A0A8B9ZVT1_9AVES</name>
<dbReference type="Proteomes" id="UP000694549">
    <property type="component" value="Unplaced"/>
</dbReference>
<keyword evidence="3" id="KW-1133">Transmembrane helix</keyword>
<proteinExistence type="predicted"/>
<keyword evidence="3" id="KW-0812">Transmembrane</keyword>
<dbReference type="PANTHER" id="PTHR46370:SF1">
    <property type="entry name" value="GPALPP MOTIFS-CONTAINING PROTEIN 1"/>
    <property type="match status" value="1"/>
</dbReference>
<feature type="compositionally biased region" description="Polar residues" evidence="2">
    <location>
        <begin position="7"/>
        <end position="16"/>
    </location>
</feature>
<dbReference type="InterPro" id="IPR022226">
    <property type="entry name" value="DUF3752"/>
</dbReference>
<evidence type="ECO:0000256" key="3">
    <source>
        <dbReference type="SAM" id="Phobius"/>
    </source>
</evidence>
<dbReference type="AlphaFoldDB" id="A0A8B9ZVT1"/>
<reference evidence="5" key="2">
    <citation type="submission" date="2025-09" db="UniProtKB">
        <authorList>
            <consortium name="Ensembl"/>
        </authorList>
    </citation>
    <scope>IDENTIFICATION</scope>
</reference>